<protein>
    <submittedName>
        <fullName evidence="2">Putative LOC100869795 [Apis florea]</fullName>
    </submittedName>
</protein>
<name>A0A0K2TEM4_LEPSM</name>
<feature type="region of interest" description="Disordered" evidence="1">
    <location>
        <begin position="155"/>
        <end position="182"/>
    </location>
</feature>
<sequence>MRLQVVPWYSESEWISVRNQILSSSKTNWEEAKARIYCWKARVERLPAGVETTLCLLQAKLSPASPEMDPSIRLTLSAAVIRFLNHLSHIGKHRYNCDTFDEAVIKLGIPNWLIGLRHEATHGSMTNMDLLCSGLDFCWNWICINYWSSDPDVIDSDLNEEEDNNEMQVEGDSEEEDESDERLSPALECYFYLSIYKIWKTKRVDALKDQPELFDHLQSLWNKATTTLQEGRSSKKRRKKEIFQNLFIKEAINVMRIVIFDAAGKDINKFIDILLSEHLLFPQLDILRSLLKENQLDKSIVLYQDLPPSLIEIWNEAIKFISDNKMLSDLFMCLVKNLDGVTDVPRYIRAMSCGWILEIARSIVPSQNGHESLKLPFPEYFNDFVSHCVLFPNEFSQYYIETVFQLRNPRWTPEKEVQVLKMIEAYHNTSVELEDDYVPKFTVAEFDDSKWKPAEEINWSEYPLGHMFGREFEFHVPLDVRKKLALNVEDFPPSTIFEFGKVNWVNNSIEYVSLESTNHVRSDTPSSL</sequence>
<feature type="non-terminal residue" evidence="2">
    <location>
        <position position="528"/>
    </location>
</feature>
<feature type="compositionally biased region" description="Acidic residues" evidence="1">
    <location>
        <begin position="155"/>
        <end position="180"/>
    </location>
</feature>
<organism evidence="2">
    <name type="scientific">Lepeophtheirus salmonis</name>
    <name type="common">Salmon louse</name>
    <name type="synonym">Caligus salmonis</name>
    <dbReference type="NCBI Taxonomy" id="72036"/>
    <lineage>
        <taxon>Eukaryota</taxon>
        <taxon>Metazoa</taxon>
        <taxon>Ecdysozoa</taxon>
        <taxon>Arthropoda</taxon>
        <taxon>Crustacea</taxon>
        <taxon>Multicrustacea</taxon>
        <taxon>Hexanauplia</taxon>
        <taxon>Copepoda</taxon>
        <taxon>Siphonostomatoida</taxon>
        <taxon>Caligidae</taxon>
        <taxon>Lepeophtheirus</taxon>
    </lineage>
</organism>
<dbReference type="GO" id="GO:0004519">
    <property type="term" value="F:endonuclease activity"/>
    <property type="evidence" value="ECO:0007669"/>
    <property type="project" value="InterPro"/>
</dbReference>
<dbReference type="OrthoDB" id="6340012at2759"/>
<dbReference type="GO" id="GO:0030687">
    <property type="term" value="C:preribosome, large subunit precursor"/>
    <property type="evidence" value="ECO:0007669"/>
    <property type="project" value="TreeGrafter"/>
</dbReference>
<dbReference type="Pfam" id="PF04031">
    <property type="entry name" value="Las1"/>
    <property type="match status" value="1"/>
</dbReference>
<dbReference type="GO" id="GO:0090730">
    <property type="term" value="C:Las1 complex"/>
    <property type="evidence" value="ECO:0007669"/>
    <property type="project" value="InterPro"/>
</dbReference>
<accession>A0A0K2TEM4</accession>
<dbReference type="GO" id="GO:0000460">
    <property type="term" value="P:maturation of 5.8S rRNA"/>
    <property type="evidence" value="ECO:0007669"/>
    <property type="project" value="TreeGrafter"/>
</dbReference>
<evidence type="ECO:0000256" key="1">
    <source>
        <dbReference type="SAM" id="MobiDB-lite"/>
    </source>
</evidence>
<reference evidence="2" key="1">
    <citation type="submission" date="2014-05" db="EMBL/GenBank/DDBJ databases">
        <authorList>
            <person name="Chronopoulou M."/>
        </authorList>
    </citation>
    <scope>NUCLEOTIDE SEQUENCE</scope>
    <source>
        <tissue evidence="2">Whole organism</tissue>
    </source>
</reference>
<dbReference type="PANTHER" id="PTHR15002">
    <property type="entry name" value="RIBOSOMAL BIOGENESIS PROTEIN LAS1L"/>
    <property type="match status" value="1"/>
</dbReference>
<proteinExistence type="predicted"/>
<dbReference type="InterPro" id="IPR007174">
    <property type="entry name" value="Las1"/>
</dbReference>
<dbReference type="GO" id="GO:0000470">
    <property type="term" value="P:maturation of LSU-rRNA"/>
    <property type="evidence" value="ECO:0007669"/>
    <property type="project" value="TreeGrafter"/>
</dbReference>
<evidence type="ECO:0000313" key="2">
    <source>
        <dbReference type="EMBL" id="CDW24037.1"/>
    </source>
</evidence>
<dbReference type="PANTHER" id="PTHR15002:SF0">
    <property type="entry name" value="RIBOSOMAL BIOGENESIS PROTEIN LAS1L"/>
    <property type="match status" value="1"/>
</dbReference>
<dbReference type="EMBL" id="HACA01006676">
    <property type="protein sequence ID" value="CDW24037.1"/>
    <property type="molecule type" value="Transcribed_RNA"/>
</dbReference>
<dbReference type="AlphaFoldDB" id="A0A0K2TEM4"/>